<comment type="caution">
    <text evidence="4">The sequence shown here is derived from an EMBL/GenBank/DDBJ whole genome shotgun (WGS) entry which is preliminary data.</text>
</comment>
<organism evidence="4 5">
    <name type="scientific">Xanthomonas floridensis</name>
    <dbReference type="NCBI Taxonomy" id="1843580"/>
    <lineage>
        <taxon>Bacteria</taxon>
        <taxon>Pseudomonadati</taxon>
        <taxon>Pseudomonadota</taxon>
        <taxon>Gammaproteobacteria</taxon>
        <taxon>Lysobacterales</taxon>
        <taxon>Lysobacteraceae</taxon>
        <taxon>Xanthomonas</taxon>
    </lineage>
</organism>
<dbReference type="EMBL" id="JAYFSO010000004">
    <property type="protein sequence ID" value="MEA5123163.1"/>
    <property type="molecule type" value="Genomic_DNA"/>
</dbReference>
<dbReference type="Pfam" id="PF20410">
    <property type="entry name" value="X-Tfes_XVIPCD"/>
    <property type="match status" value="1"/>
</dbReference>
<reference evidence="3 6" key="2">
    <citation type="submission" date="2023-12" db="EMBL/GenBank/DDBJ databases">
        <title>Genome sequencing of Xanthomonas floridensis.</title>
        <authorList>
            <person name="Greer S."/>
            <person name="Harrison J."/>
            <person name="Grant M."/>
            <person name="Vicente J."/>
            <person name="Studholme D."/>
        </authorList>
    </citation>
    <scope>NUCLEOTIDE SEQUENCE [LARGE SCALE GENOMIC DNA]</scope>
    <source>
        <strain evidence="3 6">WHRI 8848</strain>
    </source>
</reference>
<keyword evidence="6" id="KW-1185">Reference proteome</keyword>
<feature type="compositionally biased region" description="Polar residues" evidence="1">
    <location>
        <begin position="31"/>
        <end position="75"/>
    </location>
</feature>
<reference evidence="4 5" key="1">
    <citation type="submission" date="2016-05" db="EMBL/GenBank/DDBJ databases">
        <title>Pathogenic, phenotypic and molecular characterisation of Xanthomonas nasturtii sp. nov. and Xanthomonas floridensis sp. nov., new species of Xanthomonas associated with watercress production in Florida.</title>
        <authorList>
            <person name="Vicente J.G."/>
            <person name="Rothwell S."/>
            <person name="Holub E.B."/>
            <person name="Studholme D.J."/>
        </authorList>
    </citation>
    <scope>NUCLEOTIDE SEQUENCE [LARGE SCALE GENOMIC DNA]</scope>
    <source>
        <strain evidence="4 5">WHRI 8848</strain>
    </source>
</reference>
<evidence type="ECO:0000313" key="5">
    <source>
        <dbReference type="Proteomes" id="UP000077659"/>
    </source>
</evidence>
<sequence length="648" mass="68497">MSNASTGPNAPDADRNTQSIDDANDRAFDPTYSSSNSEYAATMGSGTVSATPAEQSAKYSQTSEQSSGSPTQPLGETSLRRGGSLSAGILSDADAKTTTFSLEADAHTGQQQSLQSKLGDSKLSIEAGANAGQRMRYVLTLPGVDQPFEAARQVNPLQPESLPIGARAVMDTQTFVQRESSASLRSLTAQSETTEASGRSYMIERVDDRHVRVVTGPNTAIEAVNALGVKAGPAQALLGRADSLGQSQVHSAQFDLADPRARAAMSEFVREGRLAADVPGVDEMQTLERINFSSQQRLQLELGPLSADVAGNRNQGSQVRISTPGQEGYTLVQQLQYGDNVPLTIVRQYDGNQTERVEQRSYRFEIDGDVAAPGLLQRLGGRNEASEEKAIAQTLNSALRGEMTGTGGIAPGQKTTLELNEAQMQALLEQTRASVDASKIGGSTLTSLVGDRNAATQSPEQFAIAMARNVGGSPYAFAERLQHIADGADGNYDGQLQRIDATVLPRPTDAAAALPDPRDATHPDHALLQQCTAAVERLQAAPGPAAGMDSERLALGSVVAARENGLQRVDHVLLGNDPARGFVVQGALDSPAHLRGSFDAKAVQEAPVAASLQRLQALDHGLEPGTERDAATQAQQTQQETQRQGQAR</sequence>
<dbReference type="AlphaFoldDB" id="A0A1A9M8F0"/>
<feature type="region of interest" description="Disordered" evidence="1">
    <location>
        <begin position="618"/>
        <end position="648"/>
    </location>
</feature>
<feature type="domain" description="X-Tfes XVIPCD" evidence="2">
    <location>
        <begin position="518"/>
        <end position="617"/>
    </location>
</feature>
<feature type="region of interest" description="Disordered" evidence="1">
    <location>
        <begin position="1"/>
        <end position="84"/>
    </location>
</feature>
<evidence type="ECO:0000313" key="3">
    <source>
        <dbReference type="EMBL" id="MEA5123163.1"/>
    </source>
</evidence>
<dbReference type="Proteomes" id="UP000077659">
    <property type="component" value="Unassembled WGS sequence"/>
</dbReference>
<proteinExistence type="predicted"/>
<feature type="compositionally biased region" description="Low complexity" evidence="1">
    <location>
        <begin position="631"/>
        <end position="648"/>
    </location>
</feature>
<dbReference type="OrthoDB" id="5136278at2"/>
<dbReference type="InterPro" id="IPR046519">
    <property type="entry name" value="X-Tfes_XVIPCD"/>
</dbReference>
<protein>
    <submittedName>
        <fullName evidence="3">DUF6696 domain-containing protein</fullName>
    </submittedName>
</protein>
<evidence type="ECO:0000313" key="4">
    <source>
        <dbReference type="EMBL" id="OAG66813.1"/>
    </source>
</evidence>
<name>A0A1A9M8F0_9XANT</name>
<feature type="compositionally biased region" description="Basic and acidic residues" evidence="1">
    <location>
        <begin position="620"/>
        <end position="630"/>
    </location>
</feature>
<dbReference type="Proteomes" id="UP001303614">
    <property type="component" value="Unassembled WGS sequence"/>
</dbReference>
<evidence type="ECO:0000256" key="1">
    <source>
        <dbReference type="SAM" id="MobiDB-lite"/>
    </source>
</evidence>
<dbReference type="RefSeq" id="WP_064509656.1">
    <property type="nucleotide sequence ID" value="NZ_JAYFSN010000003.1"/>
</dbReference>
<dbReference type="STRING" id="1843580.A7D17_03535"/>
<accession>A0A1A9M8F0</accession>
<evidence type="ECO:0000313" key="6">
    <source>
        <dbReference type="Proteomes" id="UP001303614"/>
    </source>
</evidence>
<dbReference type="EMBL" id="LXNG01000023">
    <property type="protein sequence ID" value="OAG66813.1"/>
    <property type="molecule type" value="Genomic_DNA"/>
</dbReference>
<gene>
    <name evidence="4" type="ORF">A7D17_03535</name>
    <name evidence="3" type="ORF">VB146_04615</name>
</gene>
<evidence type="ECO:0000259" key="2">
    <source>
        <dbReference type="Pfam" id="PF20410"/>
    </source>
</evidence>